<dbReference type="PANTHER" id="PTHR47331:SF6">
    <property type="entry name" value="DOUBLECORTIN DOMAIN-CONTAINING PROTEIN"/>
    <property type="match status" value="1"/>
</dbReference>
<feature type="compositionally biased region" description="Low complexity" evidence="1">
    <location>
        <begin position="19"/>
        <end position="29"/>
    </location>
</feature>
<dbReference type="PANTHER" id="PTHR47331">
    <property type="entry name" value="PHD-TYPE DOMAIN-CONTAINING PROTEIN"/>
    <property type="match status" value="1"/>
</dbReference>
<keyword evidence="3" id="KW-1185">Reference proteome</keyword>
<evidence type="ECO:0000256" key="1">
    <source>
        <dbReference type="SAM" id="MobiDB-lite"/>
    </source>
</evidence>
<sequence length="545" mass="60455">MESEGIDNASARTRKSKSSHSSASGAAVRARAKAEAAKARAAFAEKEAELKVLRATKEAELQLGKAKLEAELGALELQREAAAAIAQAEALEAAELDLEDSIKTDVSSQANLQHEIVIRTNEYVEAQADHNVAHTQAPAHATLPGAASSEGSYVTWNPPSGSQLQLQEGQEDVETHNRPSDHNIAPKKESFNNQAKFRDVTHISTPHNGGYTRLVRDDGHHTMPLKDSSHPTNPKTIHHPRKSPLEAAAQSCVPVHVPSIPSVSPETEHLARYLARRDLVSTSLYQFDDKPENYLAWQSSFSNATTGLGLTSTEMLDLLIKWLGPESVKHIRRIRSVHVGNPEVALKKAWDRLQECYAAPEVTEKSLFKRLDEFPRISTKDYGKLRDLGDLLMELQGAREEGYLTGLTYLDTARGIGPIVQKLPYGLQEKWLSVGSRFKEDNNGYFPPFDYFADFICREARWRNVPSFIPLCASNNGLKSEKVVSNNYEKKISVYKTDISSGENPTVNSLEIKPGGPEKNCPIHNKPHALRKCRAFRGKTFEERK</sequence>
<proteinExistence type="predicted"/>
<dbReference type="Proteomes" id="UP001557470">
    <property type="component" value="Unassembled WGS sequence"/>
</dbReference>
<evidence type="ECO:0000313" key="2">
    <source>
        <dbReference type="EMBL" id="KAL0967826.1"/>
    </source>
</evidence>
<feature type="region of interest" description="Disordered" evidence="1">
    <location>
        <begin position="1"/>
        <end position="30"/>
    </location>
</feature>
<accession>A0ABD0WQJ4</accession>
<evidence type="ECO:0000313" key="3">
    <source>
        <dbReference type="Proteomes" id="UP001557470"/>
    </source>
</evidence>
<feature type="region of interest" description="Disordered" evidence="1">
    <location>
        <begin position="142"/>
        <end position="239"/>
    </location>
</feature>
<gene>
    <name evidence="2" type="ORF">UPYG_G00257680</name>
</gene>
<feature type="compositionally biased region" description="Polar residues" evidence="1">
    <location>
        <begin position="149"/>
        <end position="168"/>
    </location>
</feature>
<dbReference type="EMBL" id="JAGEUA010000008">
    <property type="protein sequence ID" value="KAL0967826.1"/>
    <property type="molecule type" value="Genomic_DNA"/>
</dbReference>
<comment type="caution">
    <text evidence="2">The sequence shown here is derived from an EMBL/GenBank/DDBJ whole genome shotgun (WGS) entry which is preliminary data.</text>
</comment>
<organism evidence="2 3">
    <name type="scientific">Umbra pygmaea</name>
    <name type="common">Eastern mudminnow</name>
    <dbReference type="NCBI Taxonomy" id="75934"/>
    <lineage>
        <taxon>Eukaryota</taxon>
        <taxon>Metazoa</taxon>
        <taxon>Chordata</taxon>
        <taxon>Craniata</taxon>
        <taxon>Vertebrata</taxon>
        <taxon>Euteleostomi</taxon>
        <taxon>Actinopterygii</taxon>
        <taxon>Neopterygii</taxon>
        <taxon>Teleostei</taxon>
        <taxon>Protacanthopterygii</taxon>
        <taxon>Esociformes</taxon>
        <taxon>Umbridae</taxon>
        <taxon>Umbra</taxon>
    </lineage>
</organism>
<feature type="non-terminal residue" evidence="2">
    <location>
        <position position="545"/>
    </location>
</feature>
<reference evidence="2 3" key="1">
    <citation type="submission" date="2024-06" db="EMBL/GenBank/DDBJ databases">
        <authorList>
            <person name="Pan Q."/>
            <person name="Wen M."/>
            <person name="Jouanno E."/>
            <person name="Zahm M."/>
            <person name="Klopp C."/>
            <person name="Cabau C."/>
            <person name="Louis A."/>
            <person name="Berthelot C."/>
            <person name="Parey E."/>
            <person name="Roest Crollius H."/>
            <person name="Montfort J."/>
            <person name="Robinson-Rechavi M."/>
            <person name="Bouchez O."/>
            <person name="Lampietro C."/>
            <person name="Lopez Roques C."/>
            <person name="Donnadieu C."/>
            <person name="Postlethwait J."/>
            <person name="Bobe J."/>
            <person name="Verreycken H."/>
            <person name="Guiguen Y."/>
        </authorList>
    </citation>
    <scope>NUCLEOTIDE SEQUENCE [LARGE SCALE GENOMIC DNA]</scope>
    <source>
        <strain evidence="2">Up_M1</strain>
        <tissue evidence="2">Testis</tissue>
    </source>
</reference>
<feature type="compositionally biased region" description="Basic and acidic residues" evidence="1">
    <location>
        <begin position="173"/>
        <end position="201"/>
    </location>
</feature>
<protein>
    <submittedName>
        <fullName evidence="2">Uncharacterized protein</fullName>
    </submittedName>
</protein>
<dbReference type="AlphaFoldDB" id="A0ABD0WQJ4"/>
<name>A0ABD0WQJ4_UMBPY</name>